<dbReference type="Pfam" id="PF01451">
    <property type="entry name" value="LMWPc"/>
    <property type="match status" value="1"/>
</dbReference>
<accession>A0A2H0DYE5</accession>
<evidence type="ECO:0000256" key="3">
    <source>
        <dbReference type="ARBA" id="ARBA00022679"/>
    </source>
</evidence>
<dbReference type="PANTHER" id="PTHR43630:SF1">
    <property type="entry name" value="POLY-BETA-1,6-N-ACETYL-D-GLUCOSAMINE SYNTHASE"/>
    <property type="match status" value="1"/>
</dbReference>
<dbReference type="Gene3D" id="3.90.550.10">
    <property type="entry name" value="Spore Coat Polysaccharide Biosynthesis Protein SpsA, Chain A"/>
    <property type="match status" value="1"/>
</dbReference>
<organism evidence="5 6">
    <name type="scientific">Candidatus Campbellbacteria bacterium CG22_combo_CG10-13_8_21_14_all_43_18</name>
    <dbReference type="NCBI Taxonomy" id="1974530"/>
    <lineage>
        <taxon>Bacteria</taxon>
        <taxon>Candidatus Campbelliibacteriota</taxon>
    </lineage>
</organism>
<proteinExistence type="inferred from homology"/>
<dbReference type="InterPro" id="IPR029044">
    <property type="entry name" value="Nucleotide-diphossugar_trans"/>
</dbReference>
<evidence type="ECO:0000256" key="1">
    <source>
        <dbReference type="ARBA" id="ARBA00006739"/>
    </source>
</evidence>
<dbReference type="GO" id="GO:0016757">
    <property type="term" value="F:glycosyltransferase activity"/>
    <property type="evidence" value="ECO:0007669"/>
    <property type="project" value="UniProtKB-KW"/>
</dbReference>
<dbReference type="SMART" id="SM00226">
    <property type="entry name" value="LMWPc"/>
    <property type="match status" value="1"/>
</dbReference>
<sequence>MLIKNNLSLFFKSMPNFNKTLFVCTGNVFRSIISEKLFIQNIQSAGLSFQSRSRGIDLYFKTPNPLLNSIVERNYSITLKGHRAQKLSSEDVMWASSIVCFTPAHQQAVIEMCPSIRNKIFLIHSIASLDPVLFKDVDYHDVSETNERLLTGLKALKSAIDKIIKPGSLSIVIAVYNEEKNIKNILTKLVTQSSSQEVREIVVISSGSTDKTNKIIQSIQSPLITLVQEKTRNGKVSALKKAVPFINGDYVLLIDGDVDVKDDFVRECFSCIQTKRVPCTGKVIPIPTKRKFFYRISAVGCEAWNALRYGNDQVGTFLYPSGYTMILSQDNFVDGIKTIDKTTINDDGLLSLVLFQRGILFRYCDNLQVYVTFPKSFRDFFRQKIRTRLGRRQTATSFFKKIEKQWRVELLKATSAQNLIFVIALFVMDALARIIASVKTRFSRNPHIWKPVATTKQSQPVPVVIPLKE</sequence>
<dbReference type="InterPro" id="IPR001173">
    <property type="entry name" value="Glyco_trans_2-like"/>
</dbReference>
<evidence type="ECO:0000313" key="6">
    <source>
        <dbReference type="Proteomes" id="UP000231276"/>
    </source>
</evidence>
<protein>
    <recommendedName>
        <fullName evidence="4">Phosphotyrosine protein phosphatase I domain-containing protein</fullName>
    </recommendedName>
</protein>
<dbReference type="SUPFAM" id="SSF53448">
    <property type="entry name" value="Nucleotide-diphospho-sugar transferases"/>
    <property type="match status" value="1"/>
</dbReference>
<gene>
    <name evidence="5" type="ORF">COW82_00500</name>
</gene>
<comment type="similarity">
    <text evidence="1">Belongs to the glycosyltransferase 2 family.</text>
</comment>
<dbReference type="PANTHER" id="PTHR43630">
    <property type="entry name" value="POLY-BETA-1,6-N-ACETYL-D-GLUCOSAMINE SYNTHASE"/>
    <property type="match status" value="1"/>
</dbReference>
<reference evidence="5 6" key="1">
    <citation type="submission" date="2017-09" db="EMBL/GenBank/DDBJ databases">
        <title>Depth-based differentiation of microbial function through sediment-hosted aquifers and enrichment of novel symbionts in the deep terrestrial subsurface.</title>
        <authorList>
            <person name="Probst A.J."/>
            <person name="Ladd B."/>
            <person name="Jarett J.K."/>
            <person name="Geller-Mcgrath D.E."/>
            <person name="Sieber C.M."/>
            <person name="Emerson J.B."/>
            <person name="Anantharaman K."/>
            <person name="Thomas B.C."/>
            <person name="Malmstrom R."/>
            <person name="Stieglmeier M."/>
            <person name="Klingl A."/>
            <person name="Woyke T."/>
            <person name="Ryan C.M."/>
            <person name="Banfield J.F."/>
        </authorList>
    </citation>
    <scope>NUCLEOTIDE SEQUENCE [LARGE SCALE GENOMIC DNA]</scope>
    <source>
        <strain evidence="5">CG22_combo_CG10-13_8_21_14_all_43_18</strain>
    </source>
</reference>
<dbReference type="InterPro" id="IPR023485">
    <property type="entry name" value="Ptyr_pPase"/>
</dbReference>
<dbReference type="Proteomes" id="UP000231276">
    <property type="component" value="Unassembled WGS sequence"/>
</dbReference>
<name>A0A2H0DYE5_9BACT</name>
<dbReference type="Gene3D" id="3.40.50.2300">
    <property type="match status" value="1"/>
</dbReference>
<dbReference type="AlphaFoldDB" id="A0A2H0DYE5"/>
<evidence type="ECO:0000259" key="4">
    <source>
        <dbReference type="SMART" id="SM00226"/>
    </source>
</evidence>
<evidence type="ECO:0000256" key="2">
    <source>
        <dbReference type="ARBA" id="ARBA00022676"/>
    </source>
</evidence>
<dbReference type="Pfam" id="PF00535">
    <property type="entry name" value="Glycos_transf_2"/>
    <property type="match status" value="1"/>
</dbReference>
<comment type="caution">
    <text evidence="5">The sequence shown here is derived from an EMBL/GenBank/DDBJ whole genome shotgun (WGS) entry which is preliminary data.</text>
</comment>
<keyword evidence="2" id="KW-0328">Glycosyltransferase</keyword>
<dbReference type="SUPFAM" id="SSF52788">
    <property type="entry name" value="Phosphotyrosine protein phosphatases I"/>
    <property type="match status" value="1"/>
</dbReference>
<keyword evidence="3" id="KW-0808">Transferase</keyword>
<dbReference type="EMBL" id="PCTS01000007">
    <property type="protein sequence ID" value="PIP86729.1"/>
    <property type="molecule type" value="Genomic_DNA"/>
</dbReference>
<feature type="domain" description="Phosphotyrosine protein phosphatase I" evidence="4">
    <location>
        <begin position="18"/>
        <end position="156"/>
    </location>
</feature>
<dbReference type="InterPro" id="IPR036196">
    <property type="entry name" value="Ptyr_pPase_sf"/>
</dbReference>
<evidence type="ECO:0000313" key="5">
    <source>
        <dbReference type="EMBL" id="PIP86729.1"/>
    </source>
</evidence>